<dbReference type="FunFam" id="2.30.22.10:FF:000002">
    <property type="entry name" value="GrpE protein homolog"/>
    <property type="match status" value="1"/>
</dbReference>
<dbReference type="HAMAP" id="MF_01151">
    <property type="entry name" value="GrpE"/>
    <property type="match status" value="1"/>
</dbReference>
<evidence type="ECO:0000256" key="5">
    <source>
        <dbReference type="ARBA" id="ARBA00022771"/>
    </source>
</evidence>
<dbReference type="GO" id="GO:0003682">
    <property type="term" value="F:chromatin binding"/>
    <property type="evidence" value="ECO:0007669"/>
    <property type="project" value="InterPro"/>
</dbReference>
<comment type="subcellular location">
    <subcellularLocation>
        <location evidence="1 13">Mitochondrion matrix</location>
    </subcellularLocation>
</comment>
<dbReference type="GO" id="GO:0005759">
    <property type="term" value="C:mitochondrial matrix"/>
    <property type="evidence" value="ECO:0007669"/>
    <property type="project" value="UniProtKB-SubCell"/>
</dbReference>
<feature type="region of interest" description="Disordered" evidence="15">
    <location>
        <begin position="944"/>
        <end position="972"/>
    </location>
</feature>
<name>A0AAN7MHM7_TRANT</name>
<keyword evidence="19" id="KW-1185">Reference proteome</keyword>
<accession>A0AAN7MHM7</accession>
<dbReference type="Pfam" id="PF00628">
    <property type="entry name" value="PHD"/>
    <property type="match status" value="1"/>
</dbReference>
<dbReference type="SMART" id="SM00439">
    <property type="entry name" value="BAH"/>
    <property type="match status" value="1"/>
</dbReference>
<dbReference type="Gene3D" id="3.30.40.10">
    <property type="entry name" value="Zinc/RING finger domain, C3HC4 (zinc finger)"/>
    <property type="match status" value="1"/>
</dbReference>
<evidence type="ECO:0000256" key="7">
    <source>
        <dbReference type="ARBA" id="ARBA00022840"/>
    </source>
</evidence>
<dbReference type="Gene3D" id="2.30.22.10">
    <property type="entry name" value="Head domain of nucleotide exchange factor GrpE"/>
    <property type="match status" value="1"/>
</dbReference>
<evidence type="ECO:0000259" key="16">
    <source>
        <dbReference type="PROSITE" id="PS50016"/>
    </source>
</evidence>
<dbReference type="Proteomes" id="UP001346149">
    <property type="component" value="Unassembled WGS sequence"/>
</dbReference>
<dbReference type="GO" id="GO:0051087">
    <property type="term" value="F:protein-folding chaperone binding"/>
    <property type="evidence" value="ECO:0007669"/>
    <property type="project" value="InterPro"/>
</dbReference>
<dbReference type="PROSITE" id="PS50016">
    <property type="entry name" value="ZF_PHD_2"/>
    <property type="match status" value="1"/>
</dbReference>
<feature type="domain" description="PHD-type" evidence="16">
    <location>
        <begin position="737"/>
        <end position="789"/>
    </location>
</feature>
<evidence type="ECO:0000256" key="2">
    <source>
        <dbReference type="ARBA" id="ARBA00009054"/>
    </source>
</evidence>
<keyword evidence="9 13" id="KW-0496">Mitochondrion</keyword>
<dbReference type="InterPro" id="IPR011011">
    <property type="entry name" value="Znf_FYVE_PHD"/>
</dbReference>
<evidence type="ECO:0000256" key="4">
    <source>
        <dbReference type="ARBA" id="ARBA00022741"/>
    </source>
</evidence>
<feature type="region of interest" description="Disordered" evidence="15">
    <location>
        <begin position="337"/>
        <end position="392"/>
    </location>
</feature>
<feature type="compositionally biased region" description="Basic and acidic residues" evidence="15">
    <location>
        <begin position="61"/>
        <end position="88"/>
    </location>
</feature>
<evidence type="ECO:0000256" key="1">
    <source>
        <dbReference type="ARBA" id="ARBA00004305"/>
    </source>
</evidence>
<evidence type="ECO:0000256" key="13">
    <source>
        <dbReference type="RuleBase" id="RU000640"/>
    </source>
</evidence>
<comment type="similarity">
    <text evidence="2">Belongs to the GrpE family.</text>
</comment>
<evidence type="ECO:0000313" key="19">
    <source>
        <dbReference type="Proteomes" id="UP001346149"/>
    </source>
</evidence>
<feature type="domain" description="BAH" evidence="17">
    <location>
        <begin position="1174"/>
        <end position="1297"/>
    </location>
</feature>
<dbReference type="PANTHER" id="PTHR47527:SF3">
    <property type="entry name" value="RING_FYVE_PHD ZINC FINGER SUPERFAMILY PROTEIN"/>
    <property type="match status" value="1"/>
</dbReference>
<dbReference type="GO" id="GO:0042803">
    <property type="term" value="F:protein homodimerization activity"/>
    <property type="evidence" value="ECO:0007669"/>
    <property type="project" value="InterPro"/>
</dbReference>
<dbReference type="InterPro" id="IPR000740">
    <property type="entry name" value="GrpE"/>
</dbReference>
<evidence type="ECO:0000256" key="15">
    <source>
        <dbReference type="SAM" id="MobiDB-lite"/>
    </source>
</evidence>
<sequence>MSASRVLSRLCGILTKSALHAPICRTARYPSVLSLAHMLNEPPRSSSLFHRFGISSSATPESEKQHGNTVDKDDVKARKGGEEMKSPEQSEAPDQAGTSDSESEDELSMDDLVNLVTEKEELLKVKHKQIEEMQDKVLRSYAEMENVLDRTRREAENSKKYATQSFAKTLLDVADNLGRASSVVKESFGKNDASEDASGAVSLLKTLLEGVEMTEKHLLETFKKFGIERYDPVNEPFDPHQHHAVFQVPDDSKPPGTVATVLKPGYMLYDRVIRHAEVVVTKEPIRSPNQISLSPPSACVCAIAIYRSRSPLKFLLLTRYLRNFTRQKLLQVPTFGAMDPEVAPSPKAEDPDPGHSEHAASPGVRDKRRRVSGGEDAGLPPPSPKKLRGGGGDLGRVAEIVLVLSAMGRMRGGKDPTEVELRLMAEARERLAAICETLSPKDIVGGSAIGRVIEDLGLNGKAKDQRMGFRVPKLTIAEKLAFTRRKMEESKKHPTHTITYIAPSSQGDSSVGADNRGMLPTRTYQSDKPSQPPVSAGSFGPSPSPGYAVASAEKSTSITYHFGPNEVRTTTISSASSGTHLGNSSKVETLPDAVEIGSAPRTSIAQGILVAGPSVSQPLMSTSTWSMPAQSTPLSRFGSEKTALHHTSGKAHEASNMTVPLASPQDAGDQARRPHITRAAPDQPPSTYHQPLQSFTAASLNYSNHYEIVKIVQKFLPPKLPEHPTWTPPSREYMTKALSCQICQSTINDVESVLLCDACEKGYHLRCLQSQNQRGIPKVEWHCQKCLALSHGKPLPPKYGRVMRNTATPKVAANVTNAQTYFEKKLGTADSKASQQKLTSSLSFGSHNPSAGAALITSHAKFSSDGQLPKGRDIEENSPSAGAEMQQKSSSQCITNNSMIYIGSAFGYSDGIFNEKCVEDENKCEPCTDEERSAFQGKFETFANESDLSSSLHNPSNEKGTKPAQYGGDHPEACENTVLERKEAGNSYANDGGGSNIGVIKQEQTCAETNIDSTTENDVNQENSCAQENADFSTGSIAHKEQFCAETNIDSITERNVNQENSYVQENADFSTGSYAQKEKSHADDDISNTGLIHQQEKSVKEEDCCDSNTRSEIKQDCEDIGQQVPSLSSVADASFREDSTLVSDATQSAQWLGDVLELVDGKTFYGSCCIDGVTYKLNQYALFYSHQGKLVPSKLKAMWEDKNTGLKCVKVNRCYHPGDLPENVAHPFTETNEIFESNHEEIYLIRMIQGPCEVLHSTKYKEQAMRRNLEADAGLTPIFLCKWFYDASKGHFHAVSY</sequence>
<dbReference type="PROSITE" id="PS01359">
    <property type="entry name" value="ZF_PHD_1"/>
    <property type="match status" value="1"/>
</dbReference>
<dbReference type="EMBL" id="JAXQNO010000006">
    <property type="protein sequence ID" value="KAK4797200.1"/>
    <property type="molecule type" value="Genomic_DNA"/>
</dbReference>
<evidence type="ECO:0000256" key="10">
    <source>
        <dbReference type="ARBA" id="ARBA00023186"/>
    </source>
</evidence>
<dbReference type="CDD" id="cd04370">
    <property type="entry name" value="BAH"/>
    <property type="match status" value="1"/>
</dbReference>
<dbReference type="SMART" id="SM00249">
    <property type="entry name" value="PHD"/>
    <property type="match status" value="1"/>
</dbReference>
<keyword evidence="3" id="KW-0479">Metal-binding</keyword>
<feature type="compositionally biased region" description="Polar residues" evidence="15">
    <location>
        <begin position="500"/>
        <end position="509"/>
    </location>
</feature>
<dbReference type="InterPro" id="IPR019787">
    <property type="entry name" value="Znf_PHD-finger"/>
</dbReference>
<comment type="caution">
    <text evidence="18">The sequence shown here is derived from an EMBL/GenBank/DDBJ whole genome shotgun (WGS) entry which is preliminary data.</text>
</comment>
<reference evidence="18 19" key="1">
    <citation type="journal article" date="2023" name="Hortic Res">
        <title>Pangenome of water caltrop reveals structural variations and asymmetric subgenome divergence after allopolyploidization.</title>
        <authorList>
            <person name="Zhang X."/>
            <person name="Chen Y."/>
            <person name="Wang L."/>
            <person name="Yuan Y."/>
            <person name="Fang M."/>
            <person name="Shi L."/>
            <person name="Lu R."/>
            <person name="Comes H.P."/>
            <person name="Ma Y."/>
            <person name="Chen Y."/>
            <person name="Huang G."/>
            <person name="Zhou Y."/>
            <person name="Zheng Z."/>
            <person name="Qiu Y."/>
        </authorList>
    </citation>
    <scope>NUCLEOTIDE SEQUENCE [LARGE SCALE GENOMIC DNA]</scope>
    <source>
        <strain evidence="18">F231</strain>
    </source>
</reference>
<feature type="compositionally biased region" description="Basic and acidic residues" evidence="15">
    <location>
        <begin position="347"/>
        <end position="358"/>
    </location>
</feature>
<feature type="coiled-coil region" evidence="14">
    <location>
        <begin position="116"/>
        <end position="161"/>
    </location>
</feature>
<feature type="compositionally biased region" description="Polar residues" evidence="15">
    <location>
        <begin position="944"/>
        <end position="958"/>
    </location>
</feature>
<dbReference type="InterPro" id="IPR009012">
    <property type="entry name" value="GrpE_head"/>
</dbReference>
<comment type="function">
    <text evidence="13">Essential component of the PAM complex, a complex required for the translocation of transit peptide-containing proteins from the inner membrane into the mitochondrial matrix in an ATP-dependent manner.</text>
</comment>
<dbReference type="InterPro" id="IPR043151">
    <property type="entry name" value="BAH_sf"/>
</dbReference>
<dbReference type="Pfam" id="PF25073">
    <property type="entry name" value="DUF7797"/>
    <property type="match status" value="1"/>
</dbReference>
<evidence type="ECO:0000313" key="18">
    <source>
        <dbReference type="EMBL" id="KAK4797200.1"/>
    </source>
</evidence>
<dbReference type="InterPro" id="IPR013083">
    <property type="entry name" value="Znf_RING/FYVE/PHD"/>
</dbReference>
<dbReference type="Gene3D" id="3.90.20.20">
    <property type="match status" value="1"/>
</dbReference>
<gene>
    <name evidence="18" type="ORF">SAY86_029526</name>
</gene>
<dbReference type="SUPFAM" id="SSF58014">
    <property type="entry name" value="Coiled-coil domain of nucleotide exchange factor GrpE"/>
    <property type="match status" value="1"/>
</dbReference>
<evidence type="ECO:0000259" key="17">
    <source>
        <dbReference type="PROSITE" id="PS51038"/>
    </source>
</evidence>
<feature type="region of interest" description="Disordered" evidence="15">
    <location>
        <begin position="500"/>
        <end position="550"/>
    </location>
</feature>
<protein>
    <recommendedName>
        <fullName evidence="13">GrpE protein homolog</fullName>
    </recommendedName>
</protein>
<dbReference type="GO" id="GO:0005524">
    <property type="term" value="F:ATP binding"/>
    <property type="evidence" value="ECO:0007669"/>
    <property type="project" value="UniProtKB-KW"/>
</dbReference>
<evidence type="ECO:0000256" key="6">
    <source>
        <dbReference type="ARBA" id="ARBA00022833"/>
    </source>
</evidence>
<comment type="subunit">
    <text evidence="11">Probable component of the PAM complex, at least composed of SSC1 (mtHsp70), MGE1, TIM44, PAM16/TIM16, PAM17 and PAM18/TIM14. Interacts with SSQ1.</text>
</comment>
<keyword evidence="4" id="KW-0547">Nucleotide-binding</keyword>
<dbReference type="GO" id="GO:0000774">
    <property type="term" value="F:adenyl-nucleotide exchange factor activity"/>
    <property type="evidence" value="ECO:0007669"/>
    <property type="project" value="InterPro"/>
</dbReference>
<dbReference type="Gene3D" id="2.30.30.490">
    <property type="match status" value="1"/>
</dbReference>
<dbReference type="SUPFAM" id="SSF51064">
    <property type="entry name" value="Head domain of nucleotide exchange factor GrpE"/>
    <property type="match status" value="1"/>
</dbReference>
<dbReference type="InterPro" id="IPR056699">
    <property type="entry name" value="DUF7797"/>
</dbReference>
<dbReference type="PROSITE" id="PS01071">
    <property type="entry name" value="GRPE"/>
    <property type="match status" value="1"/>
</dbReference>
<evidence type="ECO:0000256" key="3">
    <source>
        <dbReference type="ARBA" id="ARBA00022723"/>
    </source>
</evidence>
<feature type="compositionally biased region" description="Polar residues" evidence="15">
    <location>
        <begin position="621"/>
        <end position="634"/>
    </location>
</feature>
<dbReference type="PROSITE" id="PS51038">
    <property type="entry name" value="BAH"/>
    <property type="match status" value="1"/>
</dbReference>
<organism evidence="18 19">
    <name type="scientific">Trapa natans</name>
    <name type="common">Water chestnut</name>
    <dbReference type="NCBI Taxonomy" id="22666"/>
    <lineage>
        <taxon>Eukaryota</taxon>
        <taxon>Viridiplantae</taxon>
        <taxon>Streptophyta</taxon>
        <taxon>Embryophyta</taxon>
        <taxon>Tracheophyta</taxon>
        <taxon>Spermatophyta</taxon>
        <taxon>Magnoliopsida</taxon>
        <taxon>eudicotyledons</taxon>
        <taxon>Gunneridae</taxon>
        <taxon>Pentapetalae</taxon>
        <taxon>rosids</taxon>
        <taxon>malvids</taxon>
        <taxon>Myrtales</taxon>
        <taxon>Lythraceae</taxon>
        <taxon>Trapa</taxon>
    </lineage>
</organism>
<dbReference type="FunFam" id="3.90.20.20:FF:000005">
    <property type="entry name" value="GrpE protein homolog"/>
    <property type="match status" value="1"/>
</dbReference>
<dbReference type="PRINTS" id="PR00773">
    <property type="entry name" value="GRPEPROTEIN"/>
</dbReference>
<dbReference type="SUPFAM" id="SSF57903">
    <property type="entry name" value="FYVE/PHD zinc finger"/>
    <property type="match status" value="1"/>
</dbReference>
<keyword evidence="14" id="KW-0175">Coiled coil</keyword>
<dbReference type="Pfam" id="PF01025">
    <property type="entry name" value="GrpE"/>
    <property type="match status" value="1"/>
</dbReference>
<feature type="region of interest" description="Disordered" evidence="15">
    <location>
        <begin position="862"/>
        <end position="889"/>
    </location>
</feature>
<dbReference type="InterPro" id="IPR001025">
    <property type="entry name" value="BAH_dom"/>
</dbReference>
<keyword evidence="8" id="KW-0809">Transit peptide</keyword>
<feature type="region of interest" description="Disordered" evidence="15">
    <location>
        <begin position="57"/>
        <end position="107"/>
    </location>
</feature>
<evidence type="ECO:0000256" key="12">
    <source>
        <dbReference type="PROSITE-ProRule" id="PRU00146"/>
    </source>
</evidence>
<evidence type="ECO:0000256" key="8">
    <source>
        <dbReference type="ARBA" id="ARBA00022946"/>
    </source>
</evidence>
<feature type="region of interest" description="Disordered" evidence="15">
    <location>
        <begin position="621"/>
        <end position="689"/>
    </location>
</feature>
<keyword evidence="10 13" id="KW-0143">Chaperone</keyword>
<evidence type="ECO:0000256" key="14">
    <source>
        <dbReference type="SAM" id="Coils"/>
    </source>
</evidence>
<dbReference type="CDD" id="cd00446">
    <property type="entry name" value="GrpE"/>
    <property type="match status" value="1"/>
</dbReference>
<keyword evidence="5 12" id="KW-0863">Zinc-finger</keyword>
<keyword evidence="7" id="KW-0067">ATP-binding</keyword>
<evidence type="ECO:0000256" key="9">
    <source>
        <dbReference type="ARBA" id="ARBA00023128"/>
    </source>
</evidence>
<proteinExistence type="inferred from homology"/>
<dbReference type="GO" id="GO:0008270">
    <property type="term" value="F:zinc ion binding"/>
    <property type="evidence" value="ECO:0007669"/>
    <property type="project" value="UniProtKB-KW"/>
</dbReference>
<dbReference type="Pfam" id="PF01426">
    <property type="entry name" value="BAH"/>
    <property type="match status" value="1"/>
</dbReference>
<dbReference type="InterPro" id="IPR019786">
    <property type="entry name" value="Zinc_finger_PHD-type_CS"/>
</dbReference>
<evidence type="ECO:0000256" key="11">
    <source>
        <dbReference type="ARBA" id="ARBA00063669"/>
    </source>
</evidence>
<dbReference type="PANTHER" id="PTHR47527">
    <property type="entry name" value="RING/FYVE/PHD ZINC FINGER SUPERFAMILY PROTEIN"/>
    <property type="match status" value="1"/>
</dbReference>
<dbReference type="InterPro" id="IPR013805">
    <property type="entry name" value="GrpE_CC"/>
</dbReference>
<dbReference type="GO" id="GO:0006457">
    <property type="term" value="P:protein folding"/>
    <property type="evidence" value="ECO:0007669"/>
    <property type="project" value="InterPro"/>
</dbReference>
<keyword evidence="6" id="KW-0862">Zinc</keyword>
<dbReference type="InterPro" id="IPR001965">
    <property type="entry name" value="Znf_PHD"/>
</dbReference>